<comment type="caution">
    <text evidence="1">The sequence shown here is derived from an EMBL/GenBank/DDBJ whole genome shotgun (WGS) entry which is preliminary data.</text>
</comment>
<sequence length="61" mass="6896">MHKLETEVFQDLCALTSQKLPNVRANKSVTKGVQGERVTSRKGTDFDNLASKRWENSARDC</sequence>
<accession>A0AB37UCH8</accession>
<gene>
    <name evidence="1" type="ORF">DSM107010_54100</name>
</gene>
<dbReference type="Proteomes" id="UP000282574">
    <property type="component" value="Unassembled WGS sequence"/>
</dbReference>
<evidence type="ECO:0000313" key="1">
    <source>
        <dbReference type="EMBL" id="RUT05822.1"/>
    </source>
</evidence>
<name>A0AB37UCH8_9CYAN</name>
<organism evidence="1 2">
    <name type="scientific">Chroococcidiopsis cubana SAG 39.79</name>
    <dbReference type="NCBI Taxonomy" id="388085"/>
    <lineage>
        <taxon>Bacteria</taxon>
        <taxon>Bacillati</taxon>
        <taxon>Cyanobacteriota</taxon>
        <taxon>Cyanophyceae</taxon>
        <taxon>Chroococcidiopsidales</taxon>
        <taxon>Chroococcidiopsidaceae</taxon>
        <taxon>Chroococcidiopsis</taxon>
    </lineage>
</organism>
<protein>
    <submittedName>
        <fullName evidence="1">Uncharacterized protein</fullName>
    </submittedName>
</protein>
<dbReference type="EMBL" id="RSCK01000073">
    <property type="protein sequence ID" value="RUT05822.1"/>
    <property type="molecule type" value="Genomic_DNA"/>
</dbReference>
<reference evidence="1 2" key="1">
    <citation type="journal article" date="2019" name="Genome Biol. Evol.">
        <title>Day and night: Metabolic profiles and evolutionary relationships of six axenic non-marine cyanobacteria.</title>
        <authorList>
            <person name="Will S.E."/>
            <person name="Henke P."/>
            <person name="Boedeker C."/>
            <person name="Huang S."/>
            <person name="Brinkmann H."/>
            <person name="Rohde M."/>
            <person name="Jarek M."/>
            <person name="Friedl T."/>
            <person name="Seufert S."/>
            <person name="Schumacher M."/>
            <person name="Overmann J."/>
            <person name="Neumann-Schaal M."/>
            <person name="Petersen J."/>
        </authorList>
    </citation>
    <scope>NUCLEOTIDE SEQUENCE [LARGE SCALE GENOMIC DNA]</scope>
    <source>
        <strain evidence="1 2">SAG 39.79</strain>
    </source>
</reference>
<dbReference type="AlphaFoldDB" id="A0AB37UCH8"/>
<evidence type="ECO:0000313" key="2">
    <source>
        <dbReference type="Proteomes" id="UP000282574"/>
    </source>
</evidence>
<proteinExistence type="predicted"/>
<keyword evidence="2" id="KW-1185">Reference proteome</keyword>